<evidence type="ECO:0000256" key="8">
    <source>
        <dbReference type="ARBA" id="ARBA00023242"/>
    </source>
</evidence>
<dbReference type="Pfam" id="PF09431">
    <property type="entry name" value="SPIN90_LRD"/>
    <property type="match status" value="1"/>
</dbReference>
<keyword evidence="5" id="KW-0677">Repeat</keyword>
<dbReference type="InterPro" id="IPR019775">
    <property type="entry name" value="WD40_repeat_CS"/>
</dbReference>
<reference evidence="14 15" key="1">
    <citation type="journal article" date="2010" name="Science">
        <title>Genomic comparison of the ants Camponotus floridanus and Harpegnathos saltator.</title>
        <authorList>
            <person name="Bonasio R."/>
            <person name="Zhang G."/>
            <person name="Ye C."/>
            <person name="Mutti N.S."/>
            <person name="Fang X."/>
            <person name="Qin N."/>
            <person name="Donahue G."/>
            <person name="Yang P."/>
            <person name="Li Q."/>
            <person name="Li C."/>
            <person name="Zhang P."/>
            <person name="Huang Z."/>
            <person name="Berger S.L."/>
            <person name="Reinberg D."/>
            <person name="Wang J."/>
            <person name="Liebig J."/>
        </authorList>
    </citation>
    <scope>NUCLEOTIDE SEQUENCE [LARGE SCALE GENOMIC DNA]</scope>
    <source>
        <strain evidence="15">C129</strain>
    </source>
</reference>
<dbReference type="Gene3D" id="2.30.30.40">
    <property type="entry name" value="SH3 Domains"/>
    <property type="match status" value="1"/>
</dbReference>
<dbReference type="PROSITE" id="PS50294">
    <property type="entry name" value="WD_REPEATS_REGION"/>
    <property type="match status" value="5"/>
</dbReference>
<dbReference type="InterPro" id="IPR018556">
    <property type="entry name" value="SPIN90/Ldb17_LRD"/>
</dbReference>
<gene>
    <name evidence="14" type="ORF">EAG_03801</name>
</gene>
<evidence type="ECO:0000256" key="10">
    <source>
        <dbReference type="PROSITE-ProRule" id="PRU00192"/>
    </source>
</evidence>
<keyword evidence="4 11" id="KW-0853">WD repeat</keyword>
<dbReference type="EMBL" id="GL437329">
    <property type="protein sequence ID" value="EFN70612.1"/>
    <property type="molecule type" value="Genomic_DNA"/>
</dbReference>
<evidence type="ECO:0000256" key="7">
    <source>
        <dbReference type="ARBA" id="ARBA00023163"/>
    </source>
</evidence>
<organism evidence="15">
    <name type="scientific">Camponotus floridanus</name>
    <name type="common">Florida carpenter ant</name>
    <dbReference type="NCBI Taxonomy" id="104421"/>
    <lineage>
        <taxon>Eukaryota</taxon>
        <taxon>Metazoa</taxon>
        <taxon>Ecdysozoa</taxon>
        <taxon>Arthropoda</taxon>
        <taxon>Hexapoda</taxon>
        <taxon>Insecta</taxon>
        <taxon>Pterygota</taxon>
        <taxon>Neoptera</taxon>
        <taxon>Endopterygota</taxon>
        <taxon>Hymenoptera</taxon>
        <taxon>Apocrita</taxon>
        <taxon>Aculeata</taxon>
        <taxon>Formicoidea</taxon>
        <taxon>Formicidae</taxon>
        <taxon>Formicinae</taxon>
        <taxon>Camponotus</taxon>
    </lineage>
</organism>
<feature type="compositionally biased region" description="Polar residues" evidence="12">
    <location>
        <begin position="837"/>
        <end position="854"/>
    </location>
</feature>
<feature type="repeat" description="WD" evidence="11">
    <location>
        <begin position="392"/>
        <end position="427"/>
    </location>
</feature>
<dbReference type="Pfam" id="PF00400">
    <property type="entry name" value="WD40"/>
    <property type="match status" value="5"/>
</dbReference>
<dbReference type="GO" id="GO:0003743">
    <property type="term" value="F:translation initiation factor activity"/>
    <property type="evidence" value="ECO:0007669"/>
    <property type="project" value="UniProtKB-KW"/>
</dbReference>
<dbReference type="CDD" id="cd00200">
    <property type="entry name" value="WD40"/>
    <property type="match status" value="1"/>
</dbReference>
<evidence type="ECO:0000256" key="4">
    <source>
        <dbReference type="ARBA" id="ARBA00022574"/>
    </source>
</evidence>
<dbReference type="GO" id="GO:0006367">
    <property type="term" value="P:transcription initiation at RNA polymerase II promoter"/>
    <property type="evidence" value="ECO:0007669"/>
    <property type="project" value="TreeGrafter"/>
</dbReference>
<feature type="region of interest" description="Disordered" evidence="12">
    <location>
        <begin position="828"/>
        <end position="890"/>
    </location>
</feature>
<dbReference type="PANTHER" id="PTHR19879:SF1">
    <property type="entry name" value="CANNONBALL-RELATED"/>
    <property type="match status" value="1"/>
</dbReference>
<dbReference type="GO" id="GO:0005669">
    <property type="term" value="C:transcription factor TFIID complex"/>
    <property type="evidence" value="ECO:0007669"/>
    <property type="project" value="TreeGrafter"/>
</dbReference>
<dbReference type="InterPro" id="IPR001452">
    <property type="entry name" value="SH3_domain"/>
</dbReference>
<dbReference type="OrthoDB" id="445362at2759"/>
<dbReference type="InterPro" id="IPR035514">
    <property type="entry name" value="SPIN90_SH3"/>
</dbReference>
<evidence type="ECO:0000313" key="14">
    <source>
        <dbReference type="EMBL" id="EFN70612.1"/>
    </source>
</evidence>
<feature type="compositionally biased region" description="Basic and acidic residues" evidence="12">
    <location>
        <begin position="260"/>
        <end position="270"/>
    </location>
</feature>
<comment type="subcellular location">
    <subcellularLocation>
        <location evidence="1">Nucleus</location>
    </subcellularLocation>
</comment>
<dbReference type="PROSITE" id="PS50082">
    <property type="entry name" value="WD_REPEATS_2"/>
    <property type="match status" value="5"/>
</dbReference>
<dbReference type="GO" id="GO:0016251">
    <property type="term" value="F:RNA polymerase II general transcription initiation factor activity"/>
    <property type="evidence" value="ECO:0007669"/>
    <property type="project" value="TreeGrafter"/>
</dbReference>
<proteinExistence type="inferred from homology"/>
<dbReference type="PROSITE" id="PS00678">
    <property type="entry name" value="WD_REPEATS_1"/>
    <property type="match status" value="1"/>
</dbReference>
<feature type="repeat" description="WD" evidence="11">
    <location>
        <begin position="434"/>
        <end position="475"/>
    </location>
</feature>
<feature type="compositionally biased region" description="Polar residues" evidence="12">
    <location>
        <begin position="873"/>
        <end position="890"/>
    </location>
</feature>
<dbReference type="Pfam" id="PF00018">
    <property type="entry name" value="SH3_1"/>
    <property type="match status" value="1"/>
</dbReference>
<feature type="region of interest" description="Disordered" evidence="12">
    <location>
        <begin position="235"/>
        <end position="285"/>
    </location>
</feature>
<dbReference type="SUPFAM" id="SSF50044">
    <property type="entry name" value="SH3-domain"/>
    <property type="match status" value="1"/>
</dbReference>
<protein>
    <recommendedName>
        <fullName evidence="9">Transcription initiation factor TFIID subunit 5</fullName>
    </recommendedName>
</protein>
<name>E2A7B5_CAMFO</name>
<feature type="repeat" description="WD" evidence="11">
    <location>
        <begin position="518"/>
        <end position="559"/>
    </location>
</feature>
<dbReference type="PRINTS" id="PR00320">
    <property type="entry name" value="GPROTEINBRPT"/>
</dbReference>
<keyword evidence="14" id="KW-0396">Initiation factor</keyword>
<dbReference type="CDD" id="cd08044">
    <property type="entry name" value="TAF5_NTD2"/>
    <property type="match status" value="1"/>
</dbReference>
<keyword evidence="8" id="KW-0539">Nucleus</keyword>
<evidence type="ECO:0000256" key="1">
    <source>
        <dbReference type="ARBA" id="ARBA00004123"/>
    </source>
</evidence>
<accession>E2A7B5</accession>
<keyword evidence="6" id="KW-0805">Transcription regulation</keyword>
<dbReference type="CDD" id="cd11849">
    <property type="entry name" value="SH3_SPIN90"/>
    <property type="match status" value="1"/>
</dbReference>
<evidence type="ECO:0000256" key="3">
    <source>
        <dbReference type="ARBA" id="ARBA00022443"/>
    </source>
</evidence>
<feature type="domain" description="SH3" evidence="13">
    <location>
        <begin position="650"/>
        <end position="712"/>
    </location>
</feature>
<evidence type="ECO:0000256" key="2">
    <source>
        <dbReference type="ARBA" id="ARBA00009435"/>
    </source>
</evidence>
<evidence type="ECO:0000256" key="12">
    <source>
        <dbReference type="SAM" id="MobiDB-lite"/>
    </source>
</evidence>
<dbReference type="FunFam" id="2.130.10.10:FF:000243">
    <property type="entry name" value="Transcription initiation factor TFIID subunit 5"/>
    <property type="match status" value="1"/>
</dbReference>
<evidence type="ECO:0000256" key="5">
    <source>
        <dbReference type="ARBA" id="ARBA00022737"/>
    </source>
</evidence>
<dbReference type="PRINTS" id="PR00452">
    <property type="entry name" value="SH3DOMAIN"/>
</dbReference>
<dbReference type="InterPro" id="IPR007582">
    <property type="entry name" value="TFIID_NTD2"/>
</dbReference>
<evidence type="ECO:0000256" key="11">
    <source>
        <dbReference type="PROSITE-ProRule" id="PRU00221"/>
    </source>
</evidence>
<dbReference type="Proteomes" id="UP000000311">
    <property type="component" value="Unassembled WGS sequence"/>
</dbReference>
<feature type="compositionally biased region" description="Low complexity" evidence="12">
    <location>
        <begin position="859"/>
        <end position="872"/>
    </location>
</feature>
<evidence type="ECO:0000259" key="13">
    <source>
        <dbReference type="PROSITE" id="PS50002"/>
    </source>
</evidence>
<dbReference type="InterPro" id="IPR037264">
    <property type="entry name" value="TFIID_NTD2_sf"/>
</dbReference>
<dbReference type="InterPro" id="IPR001680">
    <property type="entry name" value="WD40_rpt"/>
</dbReference>
<dbReference type="SMART" id="SM00326">
    <property type="entry name" value="SH3"/>
    <property type="match status" value="1"/>
</dbReference>
<sequence>MDNDKSTMLAVLQLLKKYNLKGTEELFRKEANLTDISAEEAQKTDSEVNSVLRAYKSEGDPAQYEKAYSELKKFVEGALDIYKHELGTILYPVLVHTYLELVYNNHSEEAKQLMEKFGGSLEEYYQNDLKRLSNVTKREQMAENEFIDTFKSNQFIIRMSRDTISILKRHLQEKKHNLLLNIIQEHLYLDMYEGVARNKEQIDATSGAMVGEATRQDNKAKVYYGLLKEPDIQCVAPAEEEEDDTGGGDGDKPKKKKAKKDPLFSKKTKSDPNAPPVGRMPLPNLKDADKLEKVKALREASKRVILGPDTLPSICFYTLLNTVHTVTVAEVAEDSSLLAIGFSDSGIKVWSLVPQKLRLMKTGELLQDVEREAEDVLVRMMDDRTSETTKNLYGHSGPIYSLSFSPDRNLLLSSAEDTTIRLWSLHTWTCVVCYKGHLFPVWCVRFSPHGYYFASASNDKTARLWATDSHQPLRIFAGHYSDVDVIQFHPNSNYVATGSSDMTVRLWDCVTGSQVRLMTGHKRPIFSLAFSTEGRFLASAGADHRVLVWDLAHGHLVAALSGHTNNIHCLSFSRDGNILVSGSLDCTLKLWDFTKLAEEMSLEDVNVSHNPDVKTNAESYLLRTFATKNTSVLTVHFSRRNLLLGIATDNGHEVVKALYDFKATFAKTLSFRVGEHFLLLQRNVKQKNWWQVVNRGGRLGYIPSNYVTTVKVQPQFLIDFLDDCIITLETENSKQGESLPPDKQDLWAQLVEKKKQVELSRKLKRQAPKPPDLECNIIPGETDSVSVCDNIEADVRSAPSNTSYVTARTTLHGNTNADAVQTVLQRPATENEHVQSLPRQSSSDTVQKAQTQITDVRKSSSQSSMQTVCSNSPIKCNSSTKNGSPVKSNSSLQAINSRSAYQLLDQVRKNTQLSHEMSKVAVTVVVSGLQQLLPETISHYLDALLHQLQTPLTVSKMSIEETYDANRLKIIFTELTSCKEDSQQRSWMLYEDESIIVEYIKELTEILTNADANVSRYVLRQDRYNGATILIQYYQMETRWTIRQLLLQSFGVMCSLDSVVLTIMLNSILPMELARDMKSNPRNVLRLNYSSLLLTMIFSMGEPMPVTHLEQLGPDFISFLLDLIETPPDTDLEDQIPDLFINLILSYNLQFTTSENMVLNALRERTVAKTFTEKILFLFNREEDPVRIFDHEPQPPHSVLKLFIDLFSNDAIASLFYTNDVKVLIDIILRQLFDMFPGDKRRQYLELCRRVLRTSSYKEHRHRSEDLLKCFTRIFCEETTESQEDQKIVREISNEFPHLFKM</sequence>
<dbReference type="SUPFAM" id="SSF160897">
    <property type="entry name" value="Taf5 N-terminal domain-like"/>
    <property type="match status" value="1"/>
</dbReference>
<keyword evidence="7" id="KW-0804">Transcription</keyword>
<dbReference type="InterPro" id="IPR036322">
    <property type="entry name" value="WD40_repeat_dom_sf"/>
</dbReference>
<evidence type="ECO:0000256" key="6">
    <source>
        <dbReference type="ARBA" id="ARBA00023015"/>
    </source>
</evidence>
<dbReference type="SUPFAM" id="SSF50978">
    <property type="entry name" value="WD40 repeat-like"/>
    <property type="match status" value="1"/>
</dbReference>
<keyword evidence="14" id="KW-0648">Protein biosynthesis</keyword>
<dbReference type="STRING" id="104421.E2A7B5"/>
<dbReference type="InterPro" id="IPR020472">
    <property type="entry name" value="WD40_PAC1"/>
</dbReference>
<keyword evidence="3 10" id="KW-0728">SH3 domain</keyword>
<dbReference type="InterPro" id="IPR036028">
    <property type="entry name" value="SH3-like_dom_sf"/>
</dbReference>
<dbReference type="InterPro" id="IPR015943">
    <property type="entry name" value="WD40/YVTN_repeat-like_dom_sf"/>
</dbReference>
<dbReference type="InParanoid" id="E2A7B5"/>
<dbReference type="Gene3D" id="1.25.40.500">
    <property type="entry name" value="TFIID subunit TAF5, NTD2 domain"/>
    <property type="match status" value="1"/>
</dbReference>
<comment type="similarity">
    <text evidence="2">Belongs to the WD repeat TAF5 family.</text>
</comment>
<evidence type="ECO:0000256" key="9">
    <source>
        <dbReference type="ARBA" id="ARBA00044130"/>
    </source>
</evidence>
<feature type="repeat" description="WD" evidence="11">
    <location>
        <begin position="476"/>
        <end position="517"/>
    </location>
</feature>
<feature type="repeat" description="WD" evidence="11">
    <location>
        <begin position="560"/>
        <end position="601"/>
    </location>
</feature>
<evidence type="ECO:0000313" key="15">
    <source>
        <dbReference type="Proteomes" id="UP000000311"/>
    </source>
</evidence>
<dbReference type="PANTHER" id="PTHR19879">
    <property type="entry name" value="TRANSCRIPTION INITIATION FACTOR TFIID"/>
    <property type="match status" value="1"/>
</dbReference>
<keyword evidence="15" id="KW-1185">Reference proteome</keyword>
<dbReference type="SMART" id="SM00320">
    <property type="entry name" value="WD40"/>
    <property type="match status" value="6"/>
</dbReference>
<dbReference type="PROSITE" id="PS50002">
    <property type="entry name" value="SH3"/>
    <property type="match status" value="1"/>
</dbReference>
<dbReference type="Pfam" id="PF04494">
    <property type="entry name" value="TFIID_NTD2"/>
    <property type="match status" value="1"/>
</dbReference>
<dbReference type="Gene3D" id="2.130.10.10">
    <property type="entry name" value="YVTN repeat-like/Quinoprotein amine dehydrogenase"/>
    <property type="match status" value="2"/>
</dbReference>